<reference evidence="10 11" key="1">
    <citation type="submission" date="2020-08" db="EMBL/GenBank/DDBJ databases">
        <title>Genomic Encyclopedia of Type Strains, Phase IV (KMG-IV): sequencing the most valuable type-strain genomes for metagenomic binning, comparative biology and taxonomic classification.</title>
        <authorList>
            <person name="Goeker M."/>
        </authorList>
    </citation>
    <scope>NUCLEOTIDE SEQUENCE [LARGE SCALE GENOMIC DNA]</scope>
    <source>
        <strain evidence="10 11">DSM 19979</strain>
    </source>
</reference>
<dbReference type="InterPro" id="IPR001900">
    <property type="entry name" value="RNase_II/R"/>
</dbReference>
<comment type="catalytic activity">
    <reaction evidence="1 7">
        <text>Exonucleolytic cleavage in the 3'- to 5'-direction to yield nucleoside 5'-phosphates.</text>
        <dbReference type="EC" id="3.1.13.1"/>
    </reaction>
</comment>
<dbReference type="GO" id="GO:0003723">
    <property type="term" value="F:RNA binding"/>
    <property type="evidence" value="ECO:0007669"/>
    <property type="project" value="UniProtKB-UniRule"/>
</dbReference>
<dbReference type="PROSITE" id="PS50126">
    <property type="entry name" value="S1"/>
    <property type="match status" value="1"/>
</dbReference>
<dbReference type="Proteomes" id="UP000553193">
    <property type="component" value="Unassembled WGS sequence"/>
</dbReference>
<comment type="function">
    <text evidence="7">3'-5' exoribonuclease that releases 5'-nucleoside monophosphates and is involved in maturation of structured RNAs.</text>
</comment>
<evidence type="ECO:0000256" key="6">
    <source>
        <dbReference type="ARBA" id="ARBA00022884"/>
    </source>
</evidence>
<dbReference type="NCBIfam" id="TIGR02063">
    <property type="entry name" value="RNase_R"/>
    <property type="match status" value="1"/>
</dbReference>
<keyword evidence="6 7" id="KW-0694">RNA-binding</keyword>
<keyword evidence="3 7" id="KW-0540">Nuclease</keyword>
<comment type="subcellular location">
    <subcellularLocation>
        <location evidence="7">Cytoplasm</location>
    </subcellularLocation>
</comment>
<dbReference type="Pfam" id="PF00773">
    <property type="entry name" value="RNB"/>
    <property type="match status" value="1"/>
</dbReference>
<dbReference type="EC" id="3.1.13.1" evidence="7"/>
<dbReference type="SMART" id="SM00955">
    <property type="entry name" value="RNB"/>
    <property type="match status" value="1"/>
</dbReference>
<dbReference type="AlphaFoldDB" id="A0A840ADZ4"/>
<evidence type="ECO:0000256" key="7">
    <source>
        <dbReference type="HAMAP-Rule" id="MF_01895"/>
    </source>
</evidence>
<dbReference type="EMBL" id="JACIDJ010000008">
    <property type="protein sequence ID" value="MBB3900138.1"/>
    <property type="molecule type" value="Genomic_DNA"/>
</dbReference>
<dbReference type="InterPro" id="IPR040476">
    <property type="entry name" value="CSD2"/>
</dbReference>
<dbReference type="PANTHER" id="PTHR23355">
    <property type="entry name" value="RIBONUCLEASE"/>
    <property type="match status" value="1"/>
</dbReference>
<dbReference type="InterPro" id="IPR004476">
    <property type="entry name" value="RNase_II/RNase_R"/>
</dbReference>
<dbReference type="NCBIfam" id="TIGR00358">
    <property type="entry name" value="3_prime_RNase"/>
    <property type="match status" value="1"/>
</dbReference>
<keyword evidence="4 7" id="KW-0378">Hydrolase</keyword>
<evidence type="ECO:0000313" key="10">
    <source>
        <dbReference type="EMBL" id="MBB3900138.1"/>
    </source>
</evidence>
<dbReference type="PANTHER" id="PTHR23355:SF9">
    <property type="entry name" value="DIS3-LIKE EXONUCLEASE 2"/>
    <property type="match status" value="1"/>
</dbReference>
<feature type="region of interest" description="Disordered" evidence="8">
    <location>
        <begin position="1"/>
        <end position="61"/>
    </location>
</feature>
<dbReference type="PROSITE" id="PS01175">
    <property type="entry name" value="RIBONUCLEASE_II"/>
    <property type="match status" value="1"/>
</dbReference>
<dbReference type="InterPro" id="IPR050180">
    <property type="entry name" value="RNR_Ribonuclease"/>
</dbReference>
<dbReference type="SMART" id="SM00316">
    <property type="entry name" value="S1"/>
    <property type="match status" value="1"/>
</dbReference>
<organism evidence="10 11">
    <name type="scientific">Roseococcus suduntuyensis</name>
    <dbReference type="NCBI Taxonomy" id="455361"/>
    <lineage>
        <taxon>Bacteria</taxon>
        <taxon>Pseudomonadati</taxon>
        <taxon>Pseudomonadota</taxon>
        <taxon>Alphaproteobacteria</taxon>
        <taxon>Acetobacterales</taxon>
        <taxon>Roseomonadaceae</taxon>
        <taxon>Roseococcus</taxon>
    </lineage>
</organism>
<proteinExistence type="inferred from homology"/>
<keyword evidence="11" id="KW-1185">Reference proteome</keyword>
<dbReference type="RefSeq" id="WP_184386369.1">
    <property type="nucleotide sequence ID" value="NZ_JACIDJ010000008.1"/>
</dbReference>
<dbReference type="SUPFAM" id="SSF50249">
    <property type="entry name" value="Nucleic acid-binding proteins"/>
    <property type="match status" value="2"/>
</dbReference>
<evidence type="ECO:0000256" key="8">
    <source>
        <dbReference type="SAM" id="MobiDB-lite"/>
    </source>
</evidence>
<dbReference type="Pfam" id="PF00575">
    <property type="entry name" value="S1"/>
    <property type="match status" value="1"/>
</dbReference>
<evidence type="ECO:0000256" key="1">
    <source>
        <dbReference type="ARBA" id="ARBA00001849"/>
    </source>
</evidence>
<feature type="domain" description="S1 motif" evidence="9">
    <location>
        <begin position="684"/>
        <end position="765"/>
    </location>
</feature>
<dbReference type="HAMAP" id="MF_01895">
    <property type="entry name" value="RNase_R"/>
    <property type="match status" value="1"/>
</dbReference>
<dbReference type="GO" id="GO:0008859">
    <property type="term" value="F:exoribonuclease II activity"/>
    <property type="evidence" value="ECO:0007669"/>
    <property type="project" value="UniProtKB-UniRule"/>
</dbReference>
<feature type="compositionally biased region" description="Low complexity" evidence="8">
    <location>
        <begin position="1"/>
        <end position="21"/>
    </location>
</feature>
<accession>A0A840ADZ4</accession>
<comment type="caution">
    <text evidence="10">The sequence shown here is derived from an EMBL/GenBank/DDBJ whole genome shotgun (WGS) entry which is preliminary data.</text>
</comment>
<evidence type="ECO:0000256" key="2">
    <source>
        <dbReference type="ARBA" id="ARBA00022490"/>
    </source>
</evidence>
<dbReference type="Pfam" id="PF17876">
    <property type="entry name" value="CSD2"/>
    <property type="match status" value="1"/>
</dbReference>
<gene>
    <name evidence="7" type="primary">rnr</name>
    <name evidence="10" type="ORF">GGQ83_003608</name>
</gene>
<dbReference type="GO" id="GO:0005829">
    <property type="term" value="C:cytosol"/>
    <property type="evidence" value="ECO:0007669"/>
    <property type="project" value="TreeGrafter"/>
</dbReference>
<evidence type="ECO:0000313" key="11">
    <source>
        <dbReference type="Proteomes" id="UP000553193"/>
    </source>
</evidence>
<dbReference type="InterPro" id="IPR022966">
    <property type="entry name" value="RNase_II/R_CS"/>
</dbReference>
<dbReference type="InterPro" id="IPR003029">
    <property type="entry name" value="S1_domain"/>
</dbReference>
<evidence type="ECO:0000256" key="5">
    <source>
        <dbReference type="ARBA" id="ARBA00022839"/>
    </source>
</evidence>
<evidence type="ECO:0000256" key="3">
    <source>
        <dbReference type="ARBA" id="ARBA00022722"/>
    </source>
</evidence>
<keyword evidence="5 7" id="KW-0269">Exonuclease</keyword>
<dbReference type="InterPro" id="IPR012340">
    <property type="entry name" value="NA-bd_OB-fold"/>
</dbReference>
<evidence type="ECO:0000259" key="9">
    <source>
        <dbReference type="PROSITE" id="PS50126"/>
    </source>
</evidence>
<dbReference type="CDD" id="cd04471">
    <property type="entry name" value="S1_RNase_R"/>
    <property type="match status" value="1"/>
</dbReference>
<dbReference type="InterPro" id="IPR011805">
    <property type="entry name" value="RNase_R"/>
</dbReference>
<protein>
    <recommendedName>
        <fullName evidence="7">Ribonuclease R</fullName>
        <shortName evidence="7">RNase R</shortName>
        <ecNumber evidence="7">3.1.13.1</ecNumber>
    </recommendedName>
</protein>
<evidence type="ECO:0000256" key="4">
    <source>
        <dbReference type="ARBA" id="ARBA00022801"/>
    </source>
</evidence>
<name>A0A840ADZ4_9PROT</name>
<sequence length="781" mass="85352">MPRMGPPAKGQKAKKAGGTQRAARKSNAKRRADDVAAPKVETAPLPRARVKAAPRRDTLPSKTEIRDFLATTGGRVSKTEIAKHFGLPTEQRPALRQLLSEIKLDGTTAPMGKRSFVGGGTPGAKPVRAVRETLPETGVVEIFGTDPDGDPIARPLNWEGAGRPVVYMHPERRGQTALATGERVLARLKHLGGDKYEGRTLKRLGQPQDRKRILGVFQDGRIIPTDRRQKAEWAVPPGEEGGAKGGEIVLAESLPSTGFGLRPARIVERLGVVGEPRSVSLICIHTHGIPDIFTAEAEREAEAAREVALGTRTDLRDIPLVTIDGDDARDFDDAIFAEPDGDGWRIIVAIADVAHYVTPGSALDREAWTRGNSVYFPDRVVPMLPEALSNGWCSLRPNENRGCLFVEMRFDGQGNKQSHRFGRGLMRSAARLTYEEVQAAQDAGEEPQGLAAGHMGRLYGAFRALLSARERRGTLELDLPERRVLLDAEGNVTGVVPRPRLDSHRLIEEFMVAANVCAAEELERLSQPCMYRVHAPPSDEKLKSLREFLGTLDLTLAATSTIRPSHFAALLEKVKDRPEARMVNETVLRSQSQAAYEPDNLGHFGLALSRYAHFTSPIRRYADLLVHRALVRGLKLGGDGLTEAEAARFPDTAEHITATERRAAAAEREAVDRFLAAYLAERVGAVFAARVSGIHAFGLFVTLDETGASGFVPMKALPQDFWIVEEGNRRLLGRQSRQVIALGDPVEARLREANGQTGSLLFELQMGGKPAPMRGGRKRKA</sequence>
<dbReference type="Gene3D" id="2.40.50.140">
    <property type="entry name" value="Nucleic acid-binding proteins"/>
    <property type="match status" value="1"/>
</dbReference>
<keyword evidence="2 7" id="KW-0963">Cytoplasm</keyword>
<dbReference type="GO" id="GO:0006402">
    <property type="term" value="P:mRNA catabolic process"/>
    <property type="evidence" value="ECO:0007669"/>
    <property type="project" value="TreeGrafter"/>
</dbReference>
<comment type="similarity">
    <text evidence="7">Belongs to the RNR ribonuclease family. RNase R subfamily.</text>
</comment>